<protein>
    <submittedName>
        <fullName evidence="2">Uncharacterized protein</fullName>
    </submittedName>
</protein>
<dbReference type="EMBL" id="JBHSCZ010000001">
    <property type="protein sequence ID" value="MFC4261939.1"/>
    <property type="molecule type" value="Genomic_DNA"/>
</dbReference>
<keyword evidence="1" id="KW-0812">Transmembrane</keyword>
<comment type="caution">
    <text evidence="2">The sequence shown here is derived from an EMBL/GenBank/DDBJ whole genome shotgun (WGS) entry which is preliminary data.</text>
</comment>
<keyword evidence="1" id="KW-0472">Membrane</keyword>
<feature type="transmembrane region" description="Helical" evidence="1">
    <location>
        <begin position="7"/>
        <end position="24"/>
    </location>
</feature>
<sequence length="74" mass="8346">MLHNIKITLPYLITLAAIAAISFFFNDAITWYVCGFCTGAYAILFLMIIIGKKAAEKTADVIDKKISISRRRFE</sequence>
<gene>
    <name evidence="2" type="ORF">ACFOWM_03550</name>
</gene>
<feature type="transmembrane region" description="Helical" evidence="1">
    <location>
        <begin position="30"/>
        <end position="50"/>
    </location>
</feature>
<name>A0ABV8QP84_9BACT</name>
<evidence type="ECO:0000256" key="1">
    <source>
        <dbReference type="SAM" id="Phobius"/>
    </source>
</evidence>
<evidence type="ECO:0000313" key="3">
    <source>
        <dbReference type="Proteomes" id="UP001595907"/>
    </source>
</evidence>
<keyword evidence="3" id="KW-1185">Reference proteome</keyword>
<organism evidence="2 3">
    <name type="scientific">Ferruginibacter yonginensis</name>
    <dbReference type="NCBI Taxonomy" id="1310416"/>
    <lineage>
        <taxon>Bacteria</taxon>
        <taxon>Pseudomonadati</taxon>
        <taxon>Bacteroidota</taxon>
        <taxon>Chitinophagia</taxon>
        <taxon>Chitinophagales</taxon>
        <taxon>Chitinophagaceae</taxon>
        <taxon>Ferruginibacter</taxon>
    </lineage>
</organism>
<dbReference type="RefSeq" id="WP_379707147.1">
    <property type="nucleotide sequence ID" value="NZ_JBHSCZ010000001.1"/>
</dbReference>
<evidence type="ECO:0000313" key="2">
    <source>
        <dbReference type="EMBL" id="MFC4261939.1"/>
    </source>
</evidence>
<dbReference type="Proteomes" id="UP001595907">
    <property type="component" value="Unassembled WGS sequence"/>
</dbReference>
<proteinExistence type="predicted"/>
<reference evidence="3" key="1">
    <citation type="journal article" date="2019" name="Int. J. Syst. Evol. Microbiol.">
        <title>The Global Catalogue of Microorganisms (GCM) 10K type strain sequencing project: providing services to taxonomists for standard genome sequencing and annotation.</title>
        <authorList>
            <consortium name="The Broad Institute Genomics Platform"/>
            <consortium name="The Broad Institute Genome Sequencing Center for Infectious Disease"/>
            <person name="Wu L."/>
            <person name="Ma J."/>
        </authorList>
    </citation>
    <scope>NUCLEOTIDE SEQUENCE [LARGE SCALE GENOMIC DNA]</scope>
    <source>
        <strain evidence="3">CECT 8289</strain>
    </source>
</reference>
<keyword evidence="1" id="KW-1133">Transmembrane helix</keyword>
<accession>A0ABV8QP84</accession>